<organism evidence="2 3">
    <name type="scientific">Candidatus Blautia gallistercoris</name>
    <dbReference type="NCBI Taxonomy" id="2838490"/>
    <lineage>
        <taxon>Bacteria</taxon>
        <taxon>Bacillati</taxon>
        <taxon>Bacillota</taxon>
        <taxon>Clostridia</taxon>
        <taxon>Lachnospirales</taxon>
        <taxon>Lachnospiraceae</taxon>
        <taxon>Blautia</taxon>
    </lineage>
</organism>
<feature type="transmembrane region" description="Helical" evidence="1">
    <location>
        <begin position="79"/>
        <end position="96"/>
    </location>
</feature>
<evidence type="ECO:0000313" key="3">
    <source>
        <dbReference type="Proteomes" id="UP000886817"/>
    </source>
</evidence>
<keyword evidence="1" id="KW-1133">Transmembrane helix</keyword>
<reference evidence="2" key="2">
    <citation type="submission" date="2021-04" db="EMBL/GenBank/DDBJ databases">
        <authorList>
            <person name="Gilroy R."/>
        </authorList>
    </citation>
    <scope>NUCLEOTIDE SEQUENCE</scope>
    <source>
        <strain evidence="2">ChiSjej1B19-8411</strain>
    </source>
</reference>
<name>A0A9D2B362_9FIRM</name>
<evidence type="ECO:0000313" key="2">
    <source>
        <dbReference type="EMBL" id="HIX58766.1"/>
    </source>
</evidence>
<proteinExistence type="predicted"/>
<gene>
    <name evidence="2" type="ORF">IAA45_03510</name>
</gene>
<feature type="transmembrane region" description="Helical" evidence="1">
    <location>
        <begin position="43"/>
        <end position="67"/>
    </location>
</feature>
<feature type="transmembrane region" description="Helical" evidence="1">
    <location>
        <begin position="102"/>
        <end position="125"/>
    </location>
</feature>
<keyword evidence="1" id="KW-0812">Transmembrane</keyword>
<reference evidence="2" key="1">
    <citation type="journal article" date="2021" name="PeerJ">
        <title>Extensive microbial diversity within the chicken gut microbiome revealed by metagenomics and culture.</title>
        <authorList>
            <person name="Gilroy R."/>
            <person name="Ravi A."/>
            <person name="Getino M."/>
            <person name="Pursley I."/>
            <person name="Horton D.L."/>
            <person name="Alikhan N.F."/>
            <person name="Baker D."/>
            <person name="Gharbi K."/>
            <person name="Hall N."/>
            <person name="Watson M."/>
            <person name="Adriaenssens E.M."/>
            <person name="Foster-Nyarko E."/>
            <person name="Jarju S."/>
            <person name="Secka A."/>
            <person name="Antonio M."/>
            <person name="Oren A."/>
            <person name="Chaudhuri R.R."/>
            <person name="La Ragione R."/>
            <person name="Hildebrand F."/>
            <person name="Pallen M.J."/>
        </authorList>
    </citation>
    <scope>NUCLEOTIDE SEQUENCE</scope>
    <source>
        <strain evidence="2">ChiSjej1B19-8411</strain>
    </source>
</reference>
<feature type="transmembrane region" description="Helical" evidence="1">
    <location>
        <begin position="12"/>
        <end position="31"/>
    </location>
</feature>
<accession>A0A9D2B362</accession>
<dbReference type="AlphaFoldDB" id="A0A9D2B362"/>
<protein>
    <submittedName>
        <fullName evidence="2">Uncharacterized protein</fullName>
    </submittedName>
</protein>
<comment type="caution">
    <text evidence="2">The sequence shown here is derived from an EMBL/GenBank/DDBJ whole genome shotgun (WGS) entry which is preliminary data.</text>
</comment>
<keyword evidence="1" id="KW-0472">Membrane</keyword>
<evidence type="ECO:0000256" key="1">
    <source>
        <dbReference type="SAM" id="Phobius"/>
    </source>
</evidence>
<dbReference type="Proteomes" id="UP000886817">
    <property type="component" value="Unassembled WGS sequence"/>
</dbReference>
<dbReference type="EMBL" id="DXEX01000081">
    <property type="protein sequence ID" value="HIX58766.1"/>
    <property type="molecule type" value="Genomic_DNA"/>
</dbReference>
<sequence>MKLFQIRLREIVKINGVPAAVIGIGLALILYASGGTENPLDYVVLLVSVLCMSVFFSIHYLTIYYLLQPYNAGTEMKSGMYQIIMSATYLICFLMMQVRMPILIFGIACIVFCVLYSVIACILVYRFAPRTFRLRA</sequence>